<evidence type="ECO:0000313" key="1">
    <source>
        <dbReference type="EMBL" id="MBP1925365.1"/>
    </source>
</evidence>
<name>A0ABS4GDA0_9FIRM</name>
<gene>
    <name evidence="1" type="ORF">J2Z76_001224</name>
</gene>
<proteinExistence type="predicted"/>
<accession>A0ABS4GDA0</accession>
<reference evidence="1 2" key="1">
    <citation type="submission" date="2021-03" db="EMBL/GenBank/DDBJ databases">
        <title>Genomic Encyclopedia of Type Strains, Phase IV (KMG-IV): sequencing the most valuable type-strain genomes for metagenomic binning, comparative biology and taxonomic classification.</title>
        <authorList>
            <person name="Goeker M."/>
        </authorList>
    </citation>
    <scope>NUCLEOTIDE SEQUENCE [LARGE SCALE GENOMIC DNA]</scope>
    <source>
        <strain evidence="1 2">DSM 24004</strain>
    </source>
</reference>
<comment type="caution">
    <text evidence="1">The sequence shown here is derived from an EMBL/GenBank/DDBJ whole genome shotgun (WGS) entry which is preliminary data.</text>
</comment>
<sequence length="48" mass="5321">MIHIVSTSKFTLNKQCKFSSCVSKNGILVFDGRSVSIFRISTDNSINP</sequence>
<dbReference type="EMBL" id="JAGGKS010000003">
    <property type="protein sequence ID" value="MBP1925365.1"/>
    <property type="molecule type" value="Genomic_DNA"/>
</dbReference>
<evidence type="ECO:0000313" key="2">
    <source>
        <dbReference type="Proteomes" id="UP001519342"/>
    </source>
</evidence>
<keyword evidence="2" id="KW-1185">Reference proteome</keyword>
<protein>
    <submittedName>
        <fullName evidence="1">Uncharacterized protein</fullName>
    </submittedName>
</protein>
<dbReference type="Proteomes" id="UP001519342">
    <property type="component" value="Unassembled WGS sequence"/>
</dbReference>
<organism evidence="1 2">
    <name type="scientific">Sedimentibacter acidaminivorans</name>
    <dbReference type="NCBI Taxonomy" id="913099"/>
    <lineage>
        <taxon>Bacteria</taxon>
        <taxon>Bacillati</taxon>
        <taxon>Bacillota</taxon>
        <taxon>Tissierellia</taxon>
        <taxon>Sedimentibacter</taxon>
    </lineage>
</organism>